<dbReference type="EMBL" id="JABEVY010000285">
    <property type="protein sequence ID" value="KAF5238721.1"/>
    <property type="molecule type" value="Genomic_DNA"/>
</dbReference>
<gene>
    <name evidence="1" type="ORF">FANTH_10219</name>
</gene>
<keyword evidence="2" id="KW-1185">Reference proteome</keyword>
<dbReference type="Proteomes" id="UP000573603">
    <property type="component" value="Unassembled WGS sequence"/>
</dbReference>
<accession>A0A8H4Z2I5</accession>
<comment type="caution">
    <text evidence="1">The sequence shown here is derived from an EMBL/GenBank/DDBJ whole genome shotgun (WGS) entry which is preliminary data.</text>
</comment>
<proteinExistence type="predicted"/>
<name>A0A8H4Z2I5_9HYPO</name>
<evidence type="ECO:0000313" key="1">
    <source>
        <dbReference type="EMBL" id="KAF5238721.1"/>
    </source>
</evidence>
<sequence length="376" mass="42152">MSVPAKANATMVIDGLLASLIYFNETNSSATHVLSTKPQSLMRWEAILDFHFEIQRYWQSLVDIAQKGDLPGLHILLESFPTSTHLYETAIFTFRNTLTGSEPDDLHVIFALCSLSYLALRHSQKISKPDPDNIFRDINIWRDSIGNPQHRQLFDELIQRLWENMTAPSFQTQLLHSTSLVNSQDYILPQSAIMQDISLFGDCADPFWGGLFEVPGSFQGPNFQMTGTTPGRHPTVLDSPEHQLSAGDLRQSAVMNILTSFIANCGDLVDILSGYGATAKGPHSDVPLEVKNFAQALRRHDCFGDPSARGILAIVDRFVDLNYFQSIDEIRDYIIIVGKEILPSGHTFAKVCKAVYSSTEMTKVPRVARRQHDRKL</sequence>
<reference evidence="1 2" key="1">
    <citation type="journal article" date="2020" name="BMC Genomics">
        <title>Correction to: Identification and distribution of gene clusters required for synthesis of sphingolipid metabolism inhibitors in diverse species of the filamentous fungus Fusarium.</title>
        <authorList>
            <person name="Kim H.S."/>
            <person name="Lohmar J.M."/>
            <person name="Busman M."/>
            <person name="Brown D.W."/>
            <person name="Naumann T.A."/>
            <person name="Divon H.H."/>
            <person name="Lysoe E."/>
            <person name="Uhlig S."/>
            <person name="Proctor R.H."/>
        </authorList>
    </citation>
    <scope>NUCLEOTIDE SEQUENCE [LARGE SCALE GENOMIC DNA]</scope>
    <source>
        <strain evidence="1 2">NRRL 25214</strain>
    </source>
</reference>
<dbReference type="AlphaFoldDB" id="A0A8H4Z2I5"/>
<evidence type="ECO:0000313" key="2">
    <source>
        <dbReference type="Proteomes" id="UP000573603"/>
    </source>
</evidence>
<protein>
    <submittedName>
        <fullName evidence="1">Uncharacterized protein</fullName>
    </submittedName>
</protein>
<organism evidence="1 2">
    <name type="scientific">Fusarium anthophilum</name>
    <dbReference type="NCBI Taxonomy" id="48485"/>
    <lineage>
        <taxon>Eukaryota</taxon>
        <taxon>Fungi</taxon>
        <taxon>Dikarya</taxon>
        <taxon>Ascomycota</taxon>
        <taxon>Pezizomycotina</taxon>
        <taxon>Sordariomycetes</taxon>
        <taxon>Hypocreomycetidae</taxon>
        <taxon>Hypocreales</taxon>
        <taxon>Nectriaceae</taxon>
        <taxon>Fusarium</taxon>
        <taxon>Fusarium fujikuroi species complex</taxon>
    </lineage>
</organism>